<dbReference type="PANTHER" id="PTHR43326">
    <property type="entry name" value="METHIONYL-TRNA SYNTHETASE"/>
    <property type="match status" value="1"/>
</dbReference>
<keyword evidence="9 13" id="KW-0694">RNA-binding</keyword>
<dbReference type="STRING" id="224999.GCA_001485475_00815"/>
<dbReference type="Pfam" id="PF19303">
    <property type="entry name" value="Anticodon_3"/>
    <property type="match status" value="1"/>
</dbReference>
<comment type="function">
    <text evidence="1 13">Is required not only for elongation of protein synthesis but also for the initiation of all mRNA translation through initiator tRNA(fMet) aminoacylation.</text>
</comment>
<dbReference type="EMBL" id="DF977000">
    <property type="protein sequence ID" value="GAQ24809.1"/>
    <property type="molecule type" value="Genomic_DNA"/>
</dbReference>
<dbReference type="PANTHER" id="PTHR43326:SF1">
    <property type="entry name" value="METHIONINE--TRNA LIGASE, MITOCHONDRIAL"/>
    <property type="match status" value="1"/>
</dbReference>
<dbReference type="GO" id="GO:0006431">
    <property type="term" value="P:methionyl-tRNA aminoacylation"/>
    <property type="evidence" value="ECO:0007669"/>
    <property type="project" value="UniProtKB-UniRule"/>
</dbReference>
<evidence type="ECO:0000259" key="14">
    <source>
        <dbReference type="PROSITE" id="PS50886"/>
    </source>
</evidence>
<dbReference type="RefSeq" id="WP_059031981.1">
    <property type="nucleotide sequence ID" value="NZ_DF977000.1"/>
</dbReference>
<comment type="catalytic activity">
    <reaction evidence="12 13">
        <text>tRNA(Met) + L-methionine + ATP = L-methionyl-tRNA(Met) + AMP + diphosphate</text>
        <dbReference type="Rhea" id="RHEA:13481"/>
        <dbReference type="Rhea" id="RHEA-COMP:9667"/>
        <dbReference type="Rhea" id="RHEA-COMP:9698"/>
        <dbReference type="ChEBI" id="CHEBI:30616"/>
        <dbReference type="ChEBI" id="CHEBI:33019"/>
        <dbReference type="ChEBI" id="CHEBI:57844"/>
        <dbReference type="ChEBI" id="CHEBI:78442"/>
        <dbReference type="ChEBI" id="CHEBI:78530"/>
        <dbReference type="ChEBI" id="CHEBI:456215"/>
        <dbReference type="EC" id="6.1.1.10"/>
    </reaction>
</comment>
<dbReference type="InterPro" id="IPR012340">
    <property type="entry name" value="NA-bd_OB-fold"/>
</dbReference>
<gene>
    <name evidence="13" type="primary">metG</name>
    <name evidence="15" type="ORF">TSYNT_6189</name>
</gene>
<keyword evidence="10 13" id="KW-0648">Protein biosynthesis</keyword>
<evidence type="ECO:0000256" key="1">
    <source>
        <dbReference type="ARBA" id="ARBA00003314"/>
    </source>
</evidence>
<evidence type="ECO:0000256" key="4">
    <source>
        <dbReference type="ARBA" id="ARBA00022490"/>
    </source>
</evidence>
<evidence type="ECO:0000256" key="12">
    <source>
        <dbReference type="ARBA" id="ARBA00047364"/>
    </source>
</evidence>
<comment type="subcellular location">
    <subcellularLocation>
        <location evidence="2 13">Cytoplasm</location>
    </subcellularLocation>
</comment>
<feature type="binding site" evidence="13">
    <location>
        <position position="131"/>
    </location>
    <ligand>
        <name>Zn(2+)</name>
        <dbReference type="ChEBI" id="CHEBI:29105"/>
    </ligand>
</feature>
<keyword evidence="11 13" id="KW-0030">Aminoacyl-tRNA synthetase</keyword>
<dbReference type="GO" id="GO:0046872">
    <property type="term" value="F:metal ion binding"/>
    <property type="evidence" value="ECO:0007669"/>
    <property type="project" value="UniProtKB-KW"/>
</dbReference>
<dbReference type="InterPro" id="IPR014729">
    <property type="entry name" value="Rossmann-like_a/b/a_fold"/>
</dbReference>
<dbReference type="SUPFAM" id="SSF47323">
    <property type="entry name" value="Anticodon-binding domain of a subclass of class I aminoacyl-tRNA synthetases"/>
    <property type="match status" value="1"/>
</dbReference>
<dbReference type="Proteomes" id="UP000062160">
    <property type="component" value="Unassembled WGS sequence"/>
</dbReference>
<dbReference type="InterPro" id="IPR023457">
    <property type="entry name" value="Met-tRNA_synth_2"/>
</dbReference>
<feature type="binding site" evidence="13">
    <location>
        <position position="128"/>
    </location>
    <ligand>
        <name>Zn(2+)</name>
        <dbReference type="ChEBI" id="CHEBI:29105"/>
    </ligand>
</feature>
<dbReference type="Pfam" id="PF09334">
    <property type="entry name" value="tRNA-synt_1g"/>
    <property type="match status" value="2"/>
</dbReference>
<evidence type="ECO:0000256" key="2">
    <source>
        <dbReference type="ARBA" id="ARBA00004496"/>
    </source>
</evidence>
<dbReference type="Gene3D" id="2.40.50.140">
    <property type="entry name" value="Nucleic acid-binding proteins"/>
    <property type="match status" value="1"/>
</dbReference>
<evidence type="ECO:0000313" key="16">
    <source>
        <dbReference type="Proteomes" id="UP000062160"/>
    </source>
</evidence>
<dbReference type="NCBIfam" id="TIGR00398">
    <property type="entry name" value="metG"/>
    <property type="match status" value="1"/>
</dbReference>
<dbReference type="Gene3D" id="1.10.730.10">
    <property type="entry name" value="Isoleucyl-tRNA Synthetase, Domain 1"/>
    <property type="match status" value="1"/>
</dbReference>
<keyword evidence="4 13" id="KW-0963">Cytoplasm</keyword>
<comment type="cofactor">
    <cofactor evidence="13">
        <name>Zn(2+)</name>
        <dbReference type="ChEBI" id="CHEBI:29105"/>
    </cofactor>
    <text evidence="13">Binds 1 zinc ion per subunit.</text>
</comment>
<reference evidence="15" key="1">
    <citation type="journal article" date="2016" name="Genome Announc.">
        <title>Draft Genome Sequence of the Syntrophic Lactate-Degrading Bacterium Tepidanaerobacter syntrophicus JLT.</title>
        <authorList>
            <person name="Matsuura N."/>
            <person name="Ohashi A."/>
            <person name="Tourlousse D.M."/>
            <person name="Sekiguchi Y."/>
        </authorList>
    </citation>
    <scope>NUCLEOTIDE SEQUENCE [LARGE SCALE GENOMIC DNA]</scope>
    <source>
        <strain evidence="15">JL</strain>
    </source>
</reference>
<dbReference type="InterPro" id="IPR014758">
    <property type="entry name" value="Met-tRNA_synth"/>
</dbReference>
<dbReference type="NCBIfam" id="TIGR00399">
    <property type="entry name" value="metG_C_term"/>
    <property type="match status" value="1"/>
</dbReference>
<dbReference type="PROSITE" id="PS50886">
    <property type="entry name" value="TRBD"/>
    <property type="match status" value="1"/>
</dbReference>
<dbReference type="CDD" id="cd02800">
    <property type="entry name" value="tRNA_bind_EcMetRS_like"/>
    <property type="match status" value="1"/>
</dbReference>
<dbReference type="FunFam" id="2.40.50.140:FF:000042">
    <property type="entry name" value="Methionine--tRNA ligase"/>
    <property type="match status" value="1"/>
</dbReference>
<keyword evidence="8 13" id="KW-0067">ATP-binding</keyword>
<protein>
    <recommendedName>
        <fullName evidence="13">Methionine--tRNA ligase</fullName>
        <ecNumber evidence="13">6.1.1.10</ecNumber>
    </recommendedName>
    <alternativeName>
        <fullName evidence="13">Methionyl-tRNA synthetase</fullName>
        <shortName evidence="13">MetRS</shortName>
    </alternativeName>
</protein>
<dbReference type="GO" id="GO:0005737">
    <property type="term" value="C:cytoplasm"/>
    <property type="evidence" value="ECO:0007669"/>
    <property type="project" value="UniProtKB-SubCell"/>
</dbReference>
<evidence type="ECO:0000256" key="13">
    <source>
        <dbReference type="HAMAP-Rule" id="MF_01228"/>
    </source>
</evidence>
<dbReference type="InterPro" id="IPR041872">
    <property type="entry name" value="Anticodon_Met"/>
</dbReference>
<dbReference type="HAMAP" id="MF_01228">
    <property type="entry name" value="Met_tRNA_synth_type2"/>
    <property type="match status" value="1"/>
</dbReference>
<dbReference type="FunFam" id="1.10.730.10:FF:000026">
    <property type="entry name" value="Methionine--tRNA ligase"/>
    <property type="match status" value="1"/>
</dbReference>
<dbReference type="EC" id="6.1.1.10" evidence="13"/>
<evidence type="ECO:0000256" key="7">
    <source>
        <dbReference type="ARBA" id="ARBA00022741"/>
    </source>
</evidence>
<feature type="short sequence motif" description="'KMSKS' region" evidence="13">
    <location>
        <begin position="298"/>
        <end position="302"/>
    </location>
</feature>
<dbReference type="GO" id="GO:0005524">
    <property type="term" value="F:ATP binding"/>
    <property type="evidence" value="ECO:0007669"/>
    <property type="project" value="UniProtKB-UniRule"/>
</dbReference>
<dbReference type="NCBIfam" id="NF008900">
    <property type="entry name" value="PRK12267.1"/>
    <property type="match status" value="1"/>
</dbReference>
<dbReference type="FunFam" id="2.170.220.10:FF:000003">
    <property type="entry name" value="Methionine--tRNA ligase"/>
    <property type="match status" value="1"/>
</dbReference>
<evidence type="ECO:0000256" key="10">
    <source>
        <dbReference type="ARBA" id="ARBA00022917"/>
    </source>
</evidence>
<comment type="similarity">
    <text evidence="13">Belongs to the class-I aminoacyl-tRNA synthetase family. MetG type 2A subfamily.</text>
</comment>
<feature type="domain" description="TRNA-binding" evidence="14">
    <location>
        <begin position="547"/>
        <end position="647"/>
    </location>
</feature>
<dbReference type="Pfam" id="PF01588">
    <property type="entry name" value="tRNA_bind"/>
    <property type="match status" value="1"/>
</dbReference>
<comment type="subunit">
    <text evidence="3 13">Homodimer.</text>
</comment>
<evidence type="ECO:0000313" key="15">
    <source>
        <dbReference type="EMBL" id="GAQ24809.1"/>
    </source>
</evidence>
<dbReference type="SUPFAM" id="SSF52374">
    <property type="entry name" value="Nucleotidylyl transferase"/>
    <property type="match status" value="1"/>
</dbReference>
<keyword evidence="6 13" id="KW-0436">Ligase</keyword>
<feature type="binding site" evidence="13">
    <location>
        <position position="148"/>
    </location>
    <ligand>
        <name>Zn(2+)</name>
        <dbReference type="ChEBI" id="CHEBI:29105"/>
    </ligand>
</feature>
<sequence length="647" mass="73362">MNEKVFYVTTPIYYVNAEPHIGHAYTTVIADFLNRWHRLAGYDSYFLTGTDEHGEKIAQAAKAAGEEPQVFVDRVSNRFKEAWKKLCIEYDDFIRTTEPRHKKAVQYILQKVYDSGDIYYGEYEGLYCVGCERFLTEKELVDGLCPDHGMAPEKRREGNYFFKMEKYRPWLRDYIKSHPDFIRPEGYRNEILSILSEPIGDLSISRPSKRVSWGIPMPWDDSHVTYVWFDALINYVSALGYPDGEKYKRYWEHASHLVGKDIIKPHAIFWPTMLQAAGIPIYKNLNVGGFLMGPDGRKMSKTLGNVVDPFELADKYGADVVRYYLLSDIPYGQDAPVGEANLISRYNTDLANDLGNLLSRTVTMVEKFCGRTIPAPGPRESLDEELINMAENLPETEENLVNSMQLNAAIKEIWKLVGRANKYIDETSPWSLAKDPTKKERLDTVLYNLLEILRITAVHISPIMPNISKKILDQLGITDETLSTWESVKKWGGLPSGLKVSRKEIIFPRIENNKGKGEAPKEDQKMAQEISRKVEKEEGANVISIEDFAKIDLRIAEVLEAEKVEGADKLLKLQIKIGNEKRQIVAGIAQHYTPEELIGKKIVVVANLKPAKLRGIESCGMLLAASDSKGLTLVTVDRDIDSGAKVK</sequence>
<evidence type="ECO:0000256" key="8">
    <source>
        <dbReference type="ARBA" id="ARBA00022840"/>
    </source>
</evidence>
<keyword evidence="16" id="KW-1185">Reference proteome</keyword>
<keyword evidence="13" id="KW-0479">Metal-binding</keyword>
<dbReference type="AlphaFoldDB" id="A0A0U9HDC1"/>
<name>A0A0U9HDC1_9FIRM</name>
<feature type="short sequence motif" description="'HIGH' region" evidence="13">
    <location>
        <begin position="13"/>
        <end position="23"/>
    </location>
</feature>
<evidence type="ECO:0000256" key="3">
    <source>
        <dbReference type="ARBA" id="ARBA00011738"/>
    </source>
</evidence>
<dbReference type="Gene3D" id="3.40.50.620">
    <property type="entry name" value="HUPs"/>
    <property type="match status" value="1"/>
</dbReference>
<comment type="caution">
    <text evidence="13">Lacks conserved residue(s) required for the propagation of feature annotation.</text>
</comment>
<organism evidence="15">
    <name type="scientific">Tepidanaerobacter syntrophicus</name>
    <dbReference type="NCBI Taxonomy" id="224999"/>
    <lineage>
        <taxon>Bacteria</taxon>
        <taxon>Bacillati</taxon>
        <taxon>Bacillota</taxon>
        <taxon>Clostridia</taxon>
        <taxon>Thermosediminibacterales</taxon>
        <taxon>Tepidanaerobacteraceae</taxon>
        <taxon>Tepidanaerobacter</taxon>
    </lineage>
</organism>
<dbReference type="CDD" id="cd07957">
    <property type="entry name" value="Anticodon_Ia_Met"/>
    <property type="match status" value="1"/>
</dbReference>
<dbReference type="InterPro" id="IPR009080">
    <property type="entry name" value="tRNAsynth_Ia_anticodon-bd"/>
</dbReference>
<dbReference type="GO" id="GO:0004825">
    <property type="term" value="F:methionine-tRNA ligase activity"/>
    <property type="evidence" value="ECO:0007669"/>
    <property type="project" value="UniProtKB-UniRule"/>
</dbReference>
<evidence type="ECO:0000256" key="9">
    <source>
        <dbReference type="ARBA" id="ARBA00022884"/>
    </source>
</evidence>
<evidence type="ECO:0000256" key="6">
    <source>
        <dbReference type="ARBA" id="ARBA00022598"/>
    </source>
</evidence>
<proteinExistence type="inferred from homology"/>
<dbReference type="GO" id="GO:0000049">
    <property type="term" value="F:tRNA binding"/>
    <property type="evidence" value="ECO:0007669"/>
    <property type="project" value="UniProtKB-UniRule"/>
</dbReference>
<accession>A0A0U9HDC1</accession>
<dbReference type="PRINTS" id="PR01041">
    <property type="entry name" value="TRNASYNTHMET"/>
</dbReference>
<keyword evidence="13" id="KW-0862">Zinc</keyword>
<keyword evidence="5 13" id="KW-0820">tRNA-binding</keyword>
<keyword evidence="7 13" id="KW-0547">Nucleotide-binding</keyword>
<dbReference type="Gene3D" id="2.170.220.10">
    <property type="match status" value="1"/>
</dbReference>
<dbReference type="InterPro" id="IPR002547">
    <property type="entry name" value="tRNA-bd_dom"/>
</dbReference>
<feature type="binding site" evidence="13">
    <location>
        <position position="145"/>
    </location>
    <ligand>
        <name>Zn(2+)</name>
        <dbReference type="ChEBI" id="CHEBI:29105"/>
    </ligand>
</feature>
<dbReference type="SUPFAM" id="SSF50249">
    <property type="entry name" value="Nucleic acid-binding proteins"/>
    <property type="match status" value="1"/>
</dbReference>
<dbReference type="OrthoDB" id="9810191at2"/>
<dbReference type="CDD" id="cd00814">
    <property type="entry name" value="MetRS_core"/>
    <property type="match status" value="1"/>
</dbReference>
<dbReference type="InterPro" id="IPR004495">
    <property type="entry name" value="Met-tRNA-synth_bsu_C"/>
</dbReference>
<evidence type="ECO:0000256" key="11">
    <source>
        <dbReference type="ARBA" id="ARBA00023146"/>
    </source>
</evidence>
<dbReference type="InterPro" id="IPR015413">
    <property type="entry name" value="Methionyl/Leucyl_tRNA_Synth"/>
</dbReference>
<evidence type="ECO:0000256" key="5">
    <source>
        <dbReference type="ARBA" id="ARBA00022555"/>
    </source>
</evidence>
<dbReference type="InterPro" id="IPR033911">
    <property type="entry name" value="MetRS_core"/>
</dbReference>